<protein>
    <submittedName>
        <fullName evidence="4">Uncharacterized protein AlNc14C401G11370</fullName>
    </submittedName>
</protein>
<dbReference type="Gene3D" id="2.130.10.10">
    <property type="entry name" value="YVTN repeat-like/Quinoprotein amine dehydrogenase"/>
    <property type="match status" value="2"/>
</dbReference>
<dbReference type="PROSITE" id="PS50082">
    <property type="entry name" value="WD_REPEATS_2"/>
    <property type="match status" value="2"/>
</dbReference>
<dbReference type="AlphaFoldDB" id="F0WYV9"/>
<dbReference type="PROSITE" id="PS50294">
    <property type="entry name" value="WD_REPEATS_REGION"/>
    <property type="match status" value="1"/>
</dbReference>
<dbReference type="PROSITE" id="PS00678">
    <property type="entry name" value="WD_REPEATS_1"/>
    <property type="match status" value="1"/>
</dbReference>
<dbReference type="PANTHER" id="PTHR22889:SF0">
    <property type="entry name" value="WD REPEAT-CONTAINING PROTEIN 89"/>
    <property type="match status" value="1"/>
</dbReference>
<feature type="repeat" description="WD" evidence="3">
    <location>
        <begin position="161"/>
        <end position="203"/>
    </location>
</feature>
<keyword evidence="2" id="KW-0677">Repeat</keyword>
<evidence type="ECO:0000256" key="3">
    <source>
        <dbReference type="PROSITE-ProRule" id="PRU00221"/>
    </source>
</evidence>
<dbReference type="InterPro" id="IPR019775">
    <property type="entry name" value="WD40_repeat_CS"/>
</dbReference>
<reference evidence="4" key="1">
    <citation type="journal article" date="2011" name="PLoS Biol.">
        <title>Gene gain and loss during evolution of obligate parasitism in the white rust pathogen of Arabidopsis thaliana.</title>
        <authorList>
            <person name="Kemen E."/>
            <person name="Gardiner A."/>
            <person name="Schultz-Larsen T."/>
            <person name="Kemen A.C."/>
            <person name="Balmuth A.L."/>
            <person name="Robert-Seilaniantz A."/>
            <person name="Bailey K."/>
            <person name="Holub E."/>
            <person name="Studholme D.J."/>
            <person name="Maclean D."/>
            <person name="Jones J.D."/>
        </authorList>
    </citation>
    <scope>NUCLEOTIDE SEQUENCE</scope>
</reference>
<dbReference type="InterPro" id="IPR036322">
    <property type="entry name" value="WD40_repeat_dom_sf"/>
</dbReference>
<dbReference type="InterPro" id="IPR015943">
    <property type="entry name" value="WD40/YVTN_repeat-like_dom_sf"/>
</dbReference>
<feature type="repeat" description="WD" evidence="3">
    <location>
        <begin position="316"/>
        <end position="347"/>
    </location>
</feature>
<proteinExistence type="predicted"/>
<accession>F0WYV9</accession>
<reference evidence="4" key="2">
    <citation type="submission" date="2011-02" db="EMBL/GenBank/DDBJ databases">
        <authorList>
            <person name="MacLean D."/>
        </authorList>
    </citation>
    <scope>NUCLEOTIDE SEQUENCE</scope>
</reference>
<sequence>MQSLPSVSNHWNLRQSVRTDSREHFPLTQASENGPKESEYVLACKAFDASSNSIAIAISNHQIQIRDKETLSHQIRFQAHSERINEIAPYSNCMLATCSSDEYTHIWDTRQASPTPVQIIHCQSCVWSVSVNAQNTMVLAGTEDAVRFFDLRTGRQVSFYGESHSESITKVRFHPQKQDFIVSASEDGVVCYYDTRQTDEDEALESILNVESAVTTFGFFGMNYENIFCLTGSETLDLWNLEHAQRLHHFASVRDDLTALGVPTHYLIDGIASSELSASPDAFMTLFTGDHGGSLNCIQIGSSLQGITLNPVSRLTGGHTECVRCLTYSPERQVLYTGGEDARLSAWIPLLQSAECAQVPSSGKLSSQSSIRAARQSCRPY</sequence>
<name>F0WYV9_9STRA</name>
<evidence type="ECO:0000256" key="1">
    <source>
        <dbReference type="ARBA" id="ARBA00022574"/>
    </source>
</evidence>
<organism evidence="4">
    <name type="scientific">Albugo laibachii Nc14</name>
    <dbReference type="NCBI Taxonomy" id="890382"/>
    <lineage>
        <taxon>Eukaryota</taxon>
        <taxon>Sar</taxon>
        <taxon>Stramenopiles</taxon>
        <taxon>Oomycota</taxon>
        <taxon>Peronosporomycetes</taxon>
        <taxon>Albuginales</taxon>
        <taxon>Albuginaceae</taxon>
        <taxon>Albugo</taxon>
    </lineage>
</organism>
<evidence type="ECO:0000313" key="4">
    <source>
        <dbReference type="EMBL" id="CCA26672.1"/>
    </source>
</evidence>
<dbReference type="Pfam" id="PF00400">
    <property type="entry name" value="WD40"/>
    <property type="match status" value="3"/>
</dbReference>
<dbReference type="SUPFAM" id="SSF50978">
    <property type="entry name" value="WD40 repeat-like"/>
    <property type="match status" value="1"/>
</dbReference>
<dbReference type="InterPro" id="IPR001680">
    <property type="entry name" value="WD40_rpt"/>
</dbReference>
<evidence type="ECO:0000256" key="2">
    <source>
        <dbReference type="ARBA" id="ARBA00022737"/>
    </source>
</evidence>
<dbReference type="InterPro" id="IPR039328">
    <property type="entry name" value="WDR89"/>
</dbReference>
<dbReference type="HOGENOM" id="CLU_037323_4_0_1"/>
<keyword evidence="1 3" id="KW-0853">WD repeat</keyword>
<dbReference type="EMBL" id="FR824444">
    <property type="protein sequence ID" value="CCA26672.1"/>
    <property type="molecule type" value="Genomic_DNA"/>
</dbReference>
<dbReference type="PANTHER" id="PTHR22889">
    <property type="entry name" value="WD REPEAT-CONTAINING PROTEIN 89"/>
    <property type="match status" value="1"/>
</dbReference>
<gene>
    <name evidence="4" type="primary">AlNc14C401G11370</name>
    <name evidence="4" type="ORF">ALNC14_128160</name>
</gene>
<dbReference type="SMART" id="SM00320">
    <property type="entry name" value="WD40"/>
    <property type="match status" value="4"/>
</dbReference>